<dbReference type="RefSeq" id="WP_311593558.1">
    <property type="nucleotide sequence ID" value="NZ_JAVRHV010000004.1"/>
</dbReference>
<gene>
    <name evidence="1" type="ORF">RM519_09740</name>
</gene>
<comment type="caution">
    <text evidence="1">The sequence shown here is derived from an EMBL/GenBank/DDBJ whole genome shotgun (WGS) entry which is preliminary data.</text>
</comment>
<reference evidence="1 2" key="1">
    <citation type="submission" date="2023-09" db="EMBL/GenBank/DDBJ databases">
        <authorList>
            <person name="Rey-Velasco X."/>
        </authorList>
    </citation>
    <scope>NUCLEOTIDE SEQUENCE [LARGE SCALE GENOMIC DNA]</scope>
    <source>
        <strain evidence="1 2">P050</strain>
    </source>
</reference>
<keyword evidence="2" id="KW-1185">Reference proteome</keyword>
<evidence type="ECO:0008006" key="3">
    <source>
        <dbReference type="Google" id="ProtNLM"/>
    </source>
</evidence>
<accession>A0ABU2Y8E6</accession>
<evidence type="ECO:0000313" key="2">
    <source>
        <dbReference type="Proteomes" id="UP001252186"/>
    </source>
</evidence>
<name>A0ABU2Y8E6_9FLAO</name>
<proteinExistence type="predicted"/>
<protein>
    <recommendedName>
        <fullName evidence="3">Redoxin domain-containing protein</fullName>
    </recommendedName>
</protein>
<dbReference type="Proteomes" id="UP001252186">
    <property type="component" value="Unassembled WGS sequence"/>
</dbReference>
<dbReference type="Gene3D" id="3.40.30.10">
    <property type="entry name" value="Glutaredoxin"/>
    <property type="match status" value="1"/>
</dbReference>
<organism evidence="1 2">
    <name type="scientific">Urechidicola vernalis</name>
    <dbReference type="NCBI Taxonomy" id="3075600"/>
    <lineage>
        <taxon>Bacteria</taxon>
        <taxon>Pseudomonadati</taxon>
        <taxon>Bacteroidota</taxon>
        <taxon>Flavobacteriia</taxon>
        <taxon>Flavobacteriales</taxon>
        <taxon>Flavobacteriaceae</taxon>
        <taxon>Urechidicola</taxon>
    </lineage>
</organism>
<sequence length="236" mass="27666">MRKTIAMVLFSCAINTIAQDLTVMKKSWEYKVVEKSDNSKVYDRNTGEHIKESEVKKIFKKYKKIYLEKIIDENGDVEKKLIDSSDPTKIYKWDISKRSESGEKFPNLNFQSINGENFRLKDLKGNLIILRFELFSDNFRFKKYEIEELDARINSLNENSNKVKSFIFFITPPDEIRKGFDLEGSNFVPVANSGNINLRYIIKEFPTNIVVDREGNLIGYYSDIYEFNIEELLSDN</sequence>
<dbReference type="InterPro" id="IPR036249">
    <property type="entry name" value="Thioredoxin-like_sf"/>
</dbReference>
<dbReference type="SUPFAM" id="SSF52833">
    <property type="entry name" value="Thioredoxin-like"/>
    <property type="match status" value="1"/>
</dbReference>
<evidence type="ECO:0000313" key="1">
    <source>
        <dbReference type="EMBL" id="MDT0553525.1"/>
    </source>
</evidence>
<dbReference type="EMBL" id="JAVRHV010000004">
    <property type="protein sequence ID" value="MDT0553525.1"/>
    <property type="molecule type" value="Genomic_DNA"/>
</dbReference>